<dbReference type="InterPro" id="IPR013187">
    <property type="entry name" value="F-box-assoc_dom_typ3"/>
</dbReference>
<feature type="domain" description="F-box associated beta-propeller type 3" evidence="1">
    <location>
        <begin position="129"/>
        <end position="401"/>
    </location>
</feature>
<dbReference type="Pfam" id="PF08268">
    <property type="entry name" value="FBA_3"/>
    <property type="match status" value="1"/>
</dbReference>
<accession>A0A3Q7I0L9</accession>
<dbReference type="KEGG" id="sly:138338189"/>
<dbReference type="RefSeq" id="XP_069145034.1">
    <property type="nucleotide sequence ID" value="XM_069288933.1"/>
</dbReference>
<dbReference type="EnsemblPlants" id="Solyc09g012020.1.1">
    <property type="protein sequence ID" value="Solyc09g012020.1.1.1"/>
    <property type="gene ID" value="Solyc09g012020.1"/>
</dbReference>
<evidence type="ECO:0000259" key="1">
    <source>
        <dbReference type="Pfam" id="PF08268"/>
    </source>
</evidence>
<reference evidence="2" key="2">
    <citation type="submission" date="2019-01" db="UniProtKB">
        <authorList>
            <consortium name="EnsemblPlants"/>
        </authorList>
    </citation>
    <scope>IDENTIFICATION</scope>
    <source>
        <strain evidence="2">cv. Heinz 1706</strain>
    </source>
</reference>
<dbReference type="PANTHER" id="PTHR31111">
    <property type="entry name" value="BNAA05G37150D PROTEIN-RELATED"/>
    <property type="match status" value="1"/>
</dbReference>
<reference evidence="2" key="1">
    <citation type="journal article" date="2012" name="Nature">
        <title>The tomato genome sequence provides insights into fleshy fruit evolution.</title>
        <authorList>
            <consortium name="Tomato Genome Consortium"/>
        </authorList>
    </citation>
    <scope>NUCLEOTIDE SEQUENCE [LARGE SCALE GENOMIC DNA]</scope>
    <source>
        <strain evidence="2">cv. Heinz 1706</strain>
    </source>
</reference>
<dbReference type="Proteomes" id="UP000004994">
    <property type="component" value="Chromosome 9"/>
</dbReference>
<dbReference type="Gramene" id="Solyc09g012020.1.1">
    <property type="protein sequence ID" value="Solyc09g012020.1.1.1"/>
    <property type="gene ID" value="Solyc09g012020.1"/>
</dbReference>
<dbReference type="PaxDb" id="4081-Solyc09g012020.1.1"/>
<evidence type="ECO:0000313" key="2">
    <source>
        <dbReference type="EnsemblPlants" id="Solyc09g012020.1.1.1"/>
    </source>
</evidence>
<dbReference type="InterPro" id="IPR017451">
    <property type="entry name" value="F-box-assoc_interact_dom"/>
</dbReference>
<dbReference type="OMA" id="QYKVVHI"/>
<dbReference type="NCBIfam" id="TIGR01640">
    <property type="entry name" value="F_box_assoc_1"/>
    <property type="match status" value="1"/>
</dbReference>
<name>A0A3Q7I0L9_SOLLC</name>
<evidence type="ECO:0000313" key="3">
    <source>
        <dbReference type="Proteomes" id="UP000004994"/>
    </source>
</evidence>
<dbReference type="PANTHER" id="PTHR31111:SF139">
    <property type="entry name" value="F-BOX ASSOCIATED DOMAIN-CONTAINING PROTEIN"/>
    <property type="match status" value="1"/>
</dbReference>
<dbReference type="GeneID" id="138338189"/>
<keyword evidence="3" id="KW-1185">Reference proteome</keyword>
<proteinExistence type="predicted"/>
<protein>
    <recommendedName>
        <fullName evidence="1">F-box associated beta-propeller type 3 domain-containing protein</fullName>
    </recommendedName>
</protein>
<organism evidence="2">
    <name type="scientific">Solanum lycopersicum</name>
    <name type="common">Tomato</name>
    <name type="synonym">Lycopersicon esculentum</name>
    <dbReference type="NCBI Taxonomy" id="4081"/>
    <lineage>
        <taxon>Eukaryota</taxon>
        <taxon>Viridiplantae</taxon>
        <taxon>Streptophyta</taxon>
        <taxon>Embryophyta</taxon>
        <taxon>Tracheophyta</taxon>
        <taxon>Spermatophyta</taxon>
        <taxon>Magnoliopsida</taxon>
        <taxon>eudicotyledons</taxon>
        <taxon>Gunneridae</taxon>
        <taxon>Pentapetalae</taxon>
        <taxon>asterids</taxon>
        <taxon>lamiids</taxon>
        <taxon>Solanales</taxon>
        <taxon>Solanaceae</taxon>
        <taxon>Solanoideae</taxon>
        <taxon>Solaneae</taxon>
        <taxon>Solanum</taxon>
        <taxon>Solanum subgen. Lycopersicon</taxon>
    </lineage>
</organism>
<dbReference type="InParanoid" id="A0A3Q7I0L9"/>
<dbReference type="AlphaFoldDB" id="A0A3Q7I0L9"/>
<sequence>MGDEIDDIEFARQMLSLQVNKYEENRNRGMKQKQVVDKSHNIIPLSDFEEKIIFNILVKIPPRYIHKNVMPVCKTWKEVFSRTCFIEQNFKESKSELLIQSGYTRHMKTKLIDIGEDLECESRDLGLNKTRKIHSSCDGLILMSEPDDFYFGKLRVINPATKFCITIPGCPSHCEHGTCSAALVFDSSTEQYKVVHIFKYCFGFEIFNLSNADENWKWERVDSALWEGLNNQPFDDNFCWKNLVSINGRILHWYVNSSEYFVSMDVKEGKFSITYLPERDEVVNKTNNYALIQLNGFLSFITCDSEATMDVWILEDFHGQIWSKKHTIVAELTHYVSPSKSTRPNERSMPEIGKLIAVGGARNGEVLILKHQKNSKEYLYDTKSRVMKMFNIYNMRNSESFVTHKESLFSMKRIPSIWRS</sequence>